<dbReference type="OrthoDB" id="9812528at2"/>
<reference evidence="4 5" key="1">
    <citation type="submission" date="2018-03" db="EMBL/GenBank/DDBJ databases">
        <title>Characteristics and genome of n-alkane degrading marine bacteria Gordonia iterans isolated from crude oil contaminated in Tae-an, South Korea.</title>
        <authorList>
            <person name="Lee S.-S."/>
            <person name="Kim H."/>
        </authorList>
    </citation>
    <scope>NUCLEOTIDE SEQUENCE [LARGE SCALE GENOMIC DNA]</scope>
    <source>
        <strain evidence="4 5">Co17</strain>
    </source>
</reference>
<evidence type="ECO:0000259" key="3">
    <source>
        <dbReference type="PROSITE" id="PS50983"/>
    </source>
</evidence>
<dbReference type="KEGG" id="git:C6V83_11250"/>
<feature type="signal peptide" evidence="2">
    <location>
        <begin position="1"/>
        <end position="21"/>
    </location>
</feature>
<evidence type="ECO:0000313" key="4">
    <source>
        <dbReference type="EMBL" id="AVM00756.1"/>
    </source>
</evidence>
<accession>A0A2S0KGG1</accession>
<dbReference type="PANTHER" id="PTHR30535">
    <property type="entry name" value="VITAMIN B12-BINDING PROTEIN"/>
    <property type="match status" value="1"/>
</dbReference>
<dbReference type="GO" id="GO:0071281">
    <property type="term" value="P:cellular response to iron ion"/>
    <property type="evidence" value="ECO:0007669"/>
    <property type="project" value="TreeGrafter"/>
</dbReference>
<dbReference type="Pfam" id="PF01497">
    <property type="entry name" value="Peripla_BP_2"/>
    <property type="match status" value="1"/>
</dbReference>
<dbReference type="SUPFAM" id="SSF53807">
    <property type="entry name" value="Helical backbone' metal receptor"/>
    <property type="match status" value="1"/>
</dbReference>
<feature type="chain" id="PRO_5039378426" evidence="2">
    <location>
        <begin position="22"/>
        <end position="399"/>
    </location>
</feature>
<gene>
    <name evidence="4" type="ORF">C6V83_11250</name>
</gene>
<dbReference type="PANTHER" id="PTHR30535:SF34">
    <property type="entry name" value="MOLYBDATE-BINDING PROTEIN MOLA"/>
    <property type="match status" value="1"/>
</dbReference>
<dbReference type="PROSITE" id="PS51257">
    <property type="entry name" value="PROKAR_LIPOPROTEIN"/>
    <property type="match status" value="1"/>
</dbReference>
<dbReference type="InterPro" id="IPR002491">
    <property type="entry name" value="ABC_transptr_periplasmic_BD"/>
</dbReference>
<evidence type="ECO:0000256" key="2">
    <source>
        <dbReference type="SAM" id="SignalP"/>
    </source>
</evidence>
<evidence type="ECO:0000313" key="5">
    <source>
        <dbReference type="Proteomes" id="UP000239814"/>
    </source>
</evidence>
<comment type="similarity">
    <text evidence="1">Belongs to the bacterial solute-binding protein 8 family.</text>
</comment>
<organism evidence="4 5">
    <name type="scientific">Gordonia iterans</name>
    <dbReference type="NCBI Taxonomy" id="1004901"/>
    <lineage>
        <taxon>Bacteria</taxon>
        <taxon>Bacillati</taxon>
        <taxon>Actinomycetota</taxon>
        <taxon>Actinomycetes</taxon>
        <taxon>Mycobacteriales</taxon>
        <taxon>Gordoniaceae</taxon>
        <taxon>Gordonia</taxon>
    </lineage>
</organism>
<dbReference type="AlphaFoldDB" id="A0A2S0KGG1"/>
<protein>
    <submittedName>
        <fullName evidence="4">ABC transporter substrate-binding protein</fullName>
    </submittedName>
</protein>
<dbReference type="PROSITE" id="PS50983">
    <property type="entry name" value="FE_B12_PBP"/>
    <property type="match status" value="1"/>
</dbReference>
<dbReference type="Gene3D" id="3.40.50.1980">
    <property type="entry name" value="Nitrogenase molybdenum iron protein domain"/>
    <property type="match status" value="2"/>
</dbReference>
<evidence type="ECO:0000256" key="1">
    <source>
        <dbReference type="ARBA" id="ARBA00008814"/>
    </source>
</evidence>
<keyword evidence="2" id="KW-0732">Signal</keyword>
<sequence>MSIPRRRTCLGVLVATLSSLALLLSGCTTSTDDAGRSRDCVTDYDAARDYFPDKATVEYAKNFTLAYHPNYAVLTVKQPFPGGPPQRYVLVRCGTPAPDPTGDLAGAQTVEIPVRTVYSGSTTQLPWFTELGVLDALTGAADTSMITSEQVRARVDEGKVTQYATGATVDTERVLAGRPDVLLTDGTENPAYAVLRRAGIPVIAIADWLEAGPLATAEWIKVLGVLTGTTAKAQEVFGGIAQRYRALAEKARGVPATRILYGADFQGTWTVPGADSSAGTMIRDAGGDWPWSDRSGTSVHLSFEEVVTRAGDVPIWLVSDNQWTTVADVEKVDPRYRNLAAVATGQVWNANLAMGPTGGNDFFESGSARPDLVLADTVAILHPELLPDHTFVYYRRLGR</sequence>
<name>A0A2S0KGG1_9ACTN</name>
<dbReference type="InterPro" id="IPR050902">
    <property type="entry name" value="ABC_Transporter_SBP"/>
</dbReference>
<feature type="domain" description="Fe/B12 periplasmic-binding" evidence="3">
    <location>
        <begin position="116"/>
        <end position="385"/>
    </location>
</feature>
<dbReference type="EMBL" id="CP027433">
    <property type="protein sequence ID" value="AVM00756.1"/>
    <property type="molecule type" value="Genomic_DNA"/>
</dbReference>
<dbReference type="RefSeq" id="WP_105942469.1">
    <property type="nucleotide sequence ID" value="NZ_CP027433.1"/>
</dbReference>
<dbReference type="Proteomes" id="UP000239814">
    <property type="component" value="Chromosome"/>
</dbReference>
<keyword evidence="5" id="KW-1185">Reference proteome</keyword>
<proteinExistence type="inferred from homology"/>